<comment type="caution">
    <text evidence="1">The sequence shown here is derived from an EMBL/GenBank/DDBJ whole genome shotgun (WGS) entry which is preliminary data.</text>
</comment>
<accession>A0ABD0QC04</accession>
<protein>
    <submittedName>
        <fullName evidence="1">Uncharacterized protein</fullName>
    </submittedName>
</protein>
<dbReference type="Proteomes" id="UP001529510">
    <property type="component" value="Unassembled WGS sequence"/>
</dbReference>
<feature type="non-terminal residue" evidence="1">
    <location>
        <position position="1"/>
    </location>
</feature>
<dbReference type="PANTHER" id="PTHR21610:SF9">
    <property type="entry name" value="VON WILLEBRAND FACTOR A DOMAIN-CONTAINING PROTEIN 8"/>
    <property type="match status" value="1"/>
</dbReference>
<dbReference type="AlphaFoldDB" id="A0ABD0QC04"/>
<organism evidence="1 2">
    <name type="scientific">Cirrhinus mrigala</name>
    <name type="common">Mrigala</name>
    <dbReference type="NCBI Taxonomy" id="683832"/>
    <lineage>
        <taxon>Eukaryota</taxon>
        <taxon>Metazoa</taxon>
        <taxon>Chordata</taxon>
        <taxon>Craniata</taxon>
        <taxon>Vertebrata</taxon>
        <taxon>Euteleostomi</taxon>
        <taxon>Actinopterygii</taxon>
        <taxon>Neopterygii</taxon>
        <taxon>Teleostei</taxon>
        <taxon>Ostariophysi</taxon>
        <taxon>Cypriniformes</taxon>
        <taxon>Cyprinidae</taxon>
        <taxon>Labeoninae</taxon>
        <taxon>Labeonini</taxon>
        <taxon>Cirrhinus</taxon>
    </lineage>
</organism>
<keyword evidence="2" id="KW-1185">Reference proteome</keyword>
<gene>
    <name evidence="1" type="ORF">M9458_019476</name>
</gene>
<feature type="non-terminal residue" evidence="1">
    <location>
        <position position="56"/>
    </location>
</feature>
<evidence type="ECO:0000313" key="2">
    <source>
        <dbReference type="Proteomes" id="UP001529510"/>
    </source>
</evidence>
<proteinExistence type="predicted"/>
<reference evidence="1 2" key="1">
    <citation type="submission" date="2024-05" db="EMBL/GenBank/DDBJ databases">
        <title>Genome sequencing and assembly of Indian major carp, Cirrhinus mrigala (Hamilton, 1822).</title>
        <authorList>
            <person name="Mohindra V."/>
            <person name="Chowdhury L.M."/>
            <person name="Lal K."/>
            <person name="Jena J.K."/>
        </authorList>
    </citation>
    <scope>NUCLEOTIDE SEQUENCE [LARGE SCALE GENOMIC DNA]</scope>
    <source>
        <strain evidence="1">CM1030</strain>
        <tissue evidence="1">Blood</tissue>
    </source>
</reference>
<name>A0ABD0QC04_CIRMR</name>
<sequence length="56" mass="6245">SIFPIHPSFRIIALAEPPQVGSTTQQWLGPEILTMFLFHTIKPLAKIEETAVIQGM</sequence>
<dbReference type="PANTHER" id="PTHR21610">
    <property type="entry name" value="VON WILLEBRAND FACTOR A DOMAIN-CONTAINING PROTEIN 8"/>
    <property type="match status" value="1"/>
</dbReference>
<evidence type="ECO:0000313" key="1">
    <source>
        <dbReference type="EMBL" id="KAL0183780.1"/>
    </source>
</evidence>
<dbReference type="EMBL" id="JAMKFB020000009">
    <property type="protein sequence ID" value="KAL0183780.1"/>
    <property type="molecule type" value="Genomic_DNA"/>
</dbReference>
<dbReference type="InterPro" id="IPR039891">
    <property type="entry name" value="VWA8"/>
</dbReference>